<dbReference type="Proteomes" id="UP000663825">
    <property type="component" value="Unassembled WGS sequence"/>
</dbReference>
<dbReference type="SUPFAM" id="SSF54236">
    <property type="entry name" value="Ubiquitin-like"/>
    <property type="match status" value="6"/>
</dbReference>
<dbReference type="PRINTS" id="PR00348">
    <property type="entry name" value="UBIQUITIN"/>
</dbReference>
<dbReference type="PANTHER" id="PTHR10666">
    <property type="entry name" value="UBIQUITIN"/>
    <property type="match status" value="1"/>
</dbReference>
<name>A0A818EW76_9BILA</name>
<accession>A0A818EW76</accession>
<feature type="domain" description="Ubiquitin-like" evidence="1">
    <location>
        <begin position="19"/>
        <end position="92"/>
    </location>
</feature>
<dbReference type="Pfam" id="PF00240">
    <property type="entry name" value="ubiquitin"/>
    <property type="match status" value="6"/>
</dbReference>
<gene>
    <name evidence="2" type="ORF">TIS948_LOCUS32892</name>
</gene>
<dbReference type="CDD" id="cd17039">
    <property type="entry name" value="Ubl_ubiquitin_like"/>
    <property type="match status" value="1"/>
</dbReference>
<protein>
    <recommendedName>
        <fullName evidence="1">Ubiquitin-like domain-containing protein</fullName>
    </recommendedName>
</protein>
<feature type="domain" description="Ubiquitin-like" evidence="1">
    <location>
        <begin position="378"/>
        <end position="450"/>
    </location>
</feature>
<comment type="caution">
    <text evidence="2">The sequence shown here is derived from an EMBL/GenBank/DDBJ whole genome shotgun (WGS) entry which is preliminary data.</text>
</comment>
<sequence length="450" mass="51571">MNYTIIEHDRSIDNDFNVIYVKMLTGEILMIKTELSETIESIKKKIRDIKKCSTEPARLLFAGKHLLDQYTLNDYHVQAGAILHSVYPLCGGMQIFVKYGWSPTITLEVNPRDTIEHVKTKLQDEEGIPADQQRLVCKGEELESSRTLSDYKIEKESTMHLVIRRSEGMLIFFKTLTGTVFIYELEPSDTVAYIKAKIEHDISIALRQQKLILAGKTLHNDQTLSYYNIQKGTTICFVIGGAGCVSFHVKLPSGRNIELMMSPGFTTIEEVKSIIERQEGIPLYQQRLVFQGKLLENRRIVSDYDIDFDNTVFLFHLDSGSMQIFVETPTVKTLTLQADPRHKKHLIFANIELEDDRTLSDYNIGHESTLELIIPEIIQVYVKKLTGEIITLVVRSSDTIKNVKLKLSQRGHIPANEQKLIFAGSELQDHRQLAEHNIRHNSTLELWLRD</sequence>
<dbReference type="InterPro" id="IPR050158">
    <property type="entry name" value="Ubiquitin_ubiquitin-like"/>
</dbReference>
<dbReference type="InterPro" id="IPR000626">
    <property type="entry name" value="Ubiquitin-like_dom"/>
</dbReference>
<evidence type="ECO:0000259" key="1">
    <source>
        <dbReference type="PROSITE" id="PS50053"/>
    </source>
</evidence>
<dbReference type="EMBL" id="CAJNXB010006076">
    <property type="protein sequence ID" value="CAF3464643.1"/>
    <property type="molecule type" value="Genomic_DNA"/>
</dbReference>
<feature type="domain" description="Ubiquitin-like" evidence="1">
    <location>
        <begin position="245"/>
        <end position="321"/>
    </location>
</feature>
<dbReference type="AlphaFoldDB" id="A0A818EW76"/>
<proteinExistence type="predicted"/>
<dbReference type="InterPro" id="IPR019956">
    <property type="entry name" value="Ubiquitin_dom"/>
</dbReference>
<dbReference type="InterPro" id="IPR029071">
    <property type="entry name" value="Ubiquitin-like_domsf"/>
</dbReference>
<evidence type="ECO:0000313" key="3">
    <source>
        <dbReference type="Proteomes" id="UP000663825"/>
    </source>
</evidence>
<dbReference type="Gene3D" id="3.10.20.90">
    <property type="entry name" value="Phosphatidylinositol 3-kinase Catalytic Subunit, Chain A, domain 1"/>
    <property type="match status" value="6"/>
</dbReference>
<dbReference type="FunFam" id="3.10.20.90:FF:000160">
    <property type="entry name" value="Polyubiquitin-C"/>
    <property type="match status" value="1"/>
</dbReference>
<dbReference type="OrthoDB" id="417450at2759"/>
<dbReference type="SMART" id="SM00213">
    <property type="entry name" value="UBQ"/>
    <property type="match status" value="6"/>
</dbReference>
<feature type="domain" description="Ubiquitin-like" evidence="1">
    <location>
        <begin position="340"/>
        <end position="374"/>
    </location>
</feature>
<reference evidence="2" key="1">
    <citation type="submission" date="2021-02" db="EMBL/GenBank/DDBJ databases">
        <authorList>
            <person name="Nowell W R."/>
        </authorList>
    </citation>
    <scope>NUCLEOTIDE SEQUENCE</scope>
</reference>
<dbReference type="PROSITE" id="PS50053">
    <property type="entry name" value="UBIQUITIN_2"/>
    <property type="match status" value="6"/>
</dbReference>
<feature type="domain" description="Ubiquitin-like" evidence="1">
    <location>
        <begin position="93"/>
        <end position="168"/>
    </location>
</feature>
<evidence type="ECO:0000313" key="2">
    <source>
        <dbReference type="EMBL" id="CAF3464643.1"/>
    </source>
</evidence>
<feature type="domain" description="Ubiquitin-like" evidence="1">
    <location>
        <begin position="169"/>
        <end position="239"/>
    </location>
</feature>
<organism evidence="2 3">
    <name type="scientific">Rotaria socialis</name>
    <dbReference type="NCBI Taxonomy" id="392032"/>
    <lineage>
        <taxon>Eukaryota</taxon>
        <taxon>Metazoa</taxon>
        <taxon>Spiralia</taxon>
        <taxon>Gnathifera</taxon>
        <taxon>Rotifera</taxon>
        <taxon>Eurotatoria</taxon>
        <taxon>Bdelloidea</taxon>
        <taxon>Philodinida</taxon>
        <taxon>Philodinidae</taxon>
        <taxon>Rotaria</taxon>
    </lineage>
</organism>